<reference evidence="1" key="2">
    <citation type="journal article" date="2021" name="PeerJ">
        <title>Extensive microbial diversity within the chicken gut microbiome revealed by metagenomics and culture.</title>
        <authorList>
            <person name="Gilroy R."/>
            <person name="Ravi A."/>
            <person name="Getino M."/>
            <person name="Pursley I."/>
            <person name="Horton D.L."/>
            <person name="Alikhan N.F."/>
            <person name="Baker D."/>
            <person name="Gharbi K."/>
            <person name="Hall N."/>
            <person name="Watson M."/>
            <person name="Adriaenssens E.M."/>
            <person name="Foster-Nyarko E."/>
            <person name="Jarju S."/>
            <person name="Secka A."/>
            <person name="Antonio M."/>
            <person name="Oren A."/>
            <person name="Chaudhuri R.R."/>
            <person name="La Ragione R."/>
            <person name="Hildebrand F."/>
            <person name="Pallen M.J."/>
        </authorList>
    </citation>
    <scope>NUCLEOTIDE SEQUENCE</scope>
    <source>
        <strain evidence="1">CHK186-9395</strain>
    </source>
</reference>
<protein>
    <submittedName>
        <fullName evidence="1">Uncharacterized protein</fullName>
    </submittedName>
</protein>
<evidence type="ECO:0000313" key="1">
    <source>
        <dbReference type="EMBL" id="HIV01495.1"/>
    </source>
</evidence>
<sequence length="50" mass="5432">MNCLKPEEIALAGTAIAMELARGKSKDELKQIKALVQQVQSTLSTLLSFN</sequence>
<dbReference type="AlphaFoldDB" id="A0A9D1SYJ3"/>
<gene>
    <name evidence="1" type="ORF">IAA62_02960</name>
</gene>
<dbReference type="Proteomes" id="UP000886861">
    <property type="component" value="Unassembled WGS sequence"/>
</dbReference>
<dbReference type="EMBL" id="DVOJ01000010">
    <property type="protein sequence ID" value="HIV01495.1"/>
    <property type="molecule type" value="Genomic_DNA"/>
</dbReference>
<comment type="caution">
    <text evidence="1">The sequence shown here is derived from an EMBL/GenBank/DDBJ whole genome shotgun (WGS) entry which is preliminary data.</text>
</comment>
<organism evidence="1 2">
    <name type="scientific">Candidatus Caccopulliclostridium gallistercoris</name>
    <dbReference type="NCBI Taxonomy" id="2840719"/>
    <lineage>
        <taxon>Bacteria</taxon>
        <taxon>Bacillati</taxon>
        <taxon>Bacillota</taxon>
        <taxon>Clostridia</taxon>
        <taxon>Candidatus Caccopulliclostridium</taxon>
    </lineage>
</organism>
<proteinExistence type="predicted"/>
<evidence type="ECO:0000313" key="2">
    <source>
        <dbReference type="Proteomes" id="UP000886861"/>
    </source>
</evidence>
<reference evidence="1" key="1">
    <citation type="submission" date="2020-10" db="EMBL/GenBank/DDBJ databases">
        <authorList>
            <person name="Gilroy R."/>
        </authorList>
    </citation>
    <scope>NUCLEOTIDE SEQUENCE</scope>
    <source>
        <strain evidence="1">CHK186-9395</strain>
    </source>
</reference>
<name>A0A9D1SYJ3_9FIRM</name>
<accession>A0A9D1SYJ3</accession>